<dbReference type="Pfam" id="PF13672">
    <property type="entry name" value="PP2C_2"/>
    <property type="match status" value="1"/>
</dbReference>
<organism evidence="2 3">
    <name type="scientific">Actinoalloteichus hoggarensis</name>
    <dbReference type="NCBI Taxonomy" id="1470176"/>
    <lineage>
        <taxon>Bacteria</taxon>
        <taxon>Bacillati</taxon>
        <taxon>Actinomycetota</taxon>
        <taxon>Actinomycetes</taxon>
        <taxon>Pseudonocardiales</taxon>
        <taxon>Pseudonocardiaceae</taxon>
        <taxon>Actinoalloteichus</taxon>
    </lineage>
</organism>
<protein>
    <submittedName>
        <fullName evidence="2">Protein phosphatase 2C</fullName>
    </submittedName>
</protein>
<dbReference type="OrthoDB" id="9801841at2"/>
<dbReference type="EMBL" id="CP022521">
    <property type="protein sequence ID" value="ASO19844.1"/>
    <property type="molecule type" value="Genomic_DNA"/>
</dbReference>
<sequence length="384" mass="39890">MSQSQTSVAGQKPSGPACPKCEYVTIVGDLFCEDCGENLGPVLAEAASAEELAPVPAGAPVCGSCGHGRFTDDGYCARCGRPKPAENDRVEVDLDVVAGVSDRGLRHHHNEDAFGLRRQQAPDGSEAIVVVVCDGVSSSSRAEDASRVAAYTAAELLSEAVRAGSEPAEATRRAVRAATESVARLHTDAADRDPPSCTFVSAVVTSTEVTVGWVGDSRAYWLALPHPESTVVNPGVVGGADIAISSEAHRNRVTEVVASGGSACLTLDHSWARQMVSTGEMTEAQVRGDRRAAALCRWLGADSDGRPAEVVSFRPDGPGIVLVCTDGLWHYLGDPTQTAVRVAGLGAPFAAARELTSLALRGGGHDNITVALVPFPLGRDATTV</sequence>
<feature type="domain" description="PPM-type phosphatase" evidence="1">
    <location>
        <begin position="96"/>
        <end position="375"/>
    </location>
</feature>
<evidence type="ECO:0000259" key="1">
    <source>
        <dbReference type="PROSITE" id="PS51746"/>
    </source>
</evidence>
<dbReference type="AlphaFoldDB" id="A0A221W243"/>
<gene>
    <name evidence="2" type="ORF">AHOG_11005</name>
</gene>
<dbReference type="RefSeq" id="WP_093941283.1">
    <property type="nucleotide sequence ID" value="NZ_CP022521.1"/>
</dbReference>
<accession>A0A221W243</accession>
<name>A0A221W243_9PSEU</name>
<keyword evidence="3" id="KW-1185">Reference proteome</keyword>
<dbReference type="CDD" id="cd00143">
    <property type="entry name" value="PP2Cc"/>
    <property type="match status" value="1"/>
</dbReference>
<dbReference type="SUPFAM" id="SSF81606">
    <property type="entry name" value="PP2C-like"/>
    <property type="match status" value="1"/>
</dbReference>
<dbReference type="KEGG" id="ahg:AHOG_11005"/>
<evidence type="ECO:0000313" key="3">
    <source>
        <dbReference type="Proteomes" id="UP000204221"/>
    </source>
</evidence>
<dbReference type="PROSITE" id="PS51746">
    <property type="entry name" value="PPM_2"/>
    <property type="match status" value="1"/>
</dbReference>
<proteinExistence type="predicted"/>
<dbReference type="SMART" id="SM00332">
    <property type="entry name" value="PP2Cc"/>
    <property type="match status" value="1"/>
</dbReference>
<dbReference type="Gene3D" id="3.60.40.10">
    <property type="entry name" value="PPM-type phosphatase domain"/>
    <property type="match status" value="1"/>
</dbReference>
<dbReference type="InterPro" id="IPR001932">
    <property type="entry name" value="PPM-type_phosphatase-like_dom"/>
</dbReference>
<reference evidence="2 3" key="1">
    <citation type="submission" date="2017-07" db="EMBL/GenBank/DDBJ databases">
        <title>Complete genome sequence of Actinoalloteichus hoggarensis DSM 45943, type strain of Actinoalloteichus hoggarensis.</title>
        <authorList>
            <person name="Ruckert C."/>
            <person name="Nouioui I."/>
            <person name="Willmese J."/>
            <person name="van Wezel G."/>
            <person name="Klenk H.-P."/>
            <person name="Kalinowski J."/>
            <person name="Zotchev S.B."/>
        </authorList>
    </citation>
    <scope>NUCLEOTIDE SEQUENCE [LARGE SCALE GENOMIC DNA]</scope>
    <source>
        <strain evidence="2 3">DSM 45943</strain>
    </source>
</reference>
<dbReference type="InterPro" id="IPR036457">
    <property type="entry name" value="PPM-type-like_dom_sf"/>
</dbReference>
<dbReference type="Proteomes" id="UP000204221">
    <property type="component" value="Chromosome"/>
</dbReference>
<evidence type="ECO:0000313" key="2">
    <source>
        <dbReference type="EMBL" id="ASO19844.1"/>
    </source>
</evidence>